<feature type="compositionally biased region" description="Basic and acidic residues" evidence="1">
    <location>
        <begin position="1512"/>
        <end position="1521"/>
    </location>
</feature>
<feature type="compositionally biased region" description="Low complexity" evidence="1">
    <location>
        <begin position="1038"/>
        <end position="1049"/>
    </location>
</feature>
<feature type="region of interest" description="Disordered" evidence="1">
    <location>
        <begin position="80"/>
        <end position="109"/>
    </location>
</feature>
<evidence type="ECO:0000313" key="4">
    <source>
        <dbReference type="Proteomes" id="UP000054007"/>
    </source>
</evidence>
<dbReference type="EMBL" id="KN880444">
    <property type="protein sequence ID" value="KIY72373.1"/>
    <property type="molecule type" value="Genomic_DNA"/>
</dbReference>
<dbReference type="Proteomes" id="UP000054007">
    <property type="component" value="Unassembled WGS sequence"/>
</dbReference>
<feature type="compositionally biased region" description="Acidic residues" evidence="1">
    <location>
        <begin position="93"/>
        <end position="104"/>
    </location>
</feature>
<dbReference type="GO" id="GO:0006406">
    <property type="term" value="P:mRNA export from nucleus"/>
    <property type="evidence" value="ECO:0007669"/>
    <property type="project" value="TreeGrafter"/>
</dbReference>
<feature type="compositionally biased region" description="Polar residues" evidence="1">
    <location>
        <begin position="564"/>
        <end position="586"/>
    </location>
</feature>
<feature type="region of interest" description="Disordered" evidence="1">
    <location>
        <begin position="1"/>
        <end position="65"/>
    </location>
</feature>
<dbReference type="GO" id="GO:0005737">
    <property type="term" value="C:cytoplasm"/>
    <property type="evidence" value="ECO:0007669"/>
    <property type="project" value="TreeGrafter"/>
</dbReference>
<feature type="compositionally biased region" description="Polar residues" evidence="1">
    <location>
        <begin position="629"/>
        <end position="639"/>
    </location>
</feature>
<protein>
    <recommendedName>
        <fullName evidence="2">SAC3/GANP/THP3 conserved domain-containing protein</fullName>
    </recommendedName>
</protein>
<feature type="region of interest" description="Disordered" evidence="1">
    <location>
        <begin position="845"/>
        <end position="868"/>
    </location>
</feature>
<feature type="compositionally biased region" description="Pro residues" evidence="1">
    <location>
        <begin position="709"/>
        <end position="719"/>
    </location>
</feature>
<organism evidence="3 4">
    <name type="scientific">Cylindrobasidium torrendii FP15055 ss-10</name>
    <dbReference type="NCBI Taxonomy" id="1314674"/>
    <lineage>
        <taxon>Eukaryota</taxon>
        <taxon>Fungi</taxon>
        <taxon>Dikarya</taxon>
        <taxon>Basidiomycota</taxon>
        <taxon>Agaricomycotina</taxon>
        <taxon>Agaricomycetes</taxon>
        <taxon>Agaricomycetidae</taxon>
        <taxon>Agaricales</taxon>
        <taxon>Marasmiineae</taxon>
        <taxon>Physalacriaceae</taxon>
        <taxon>Cylindrobasidium</taxon>
    </lineage>
</organism>
<evidence type="ECO:0000259" key="2">
    <source>
        <dbReference type="Pfam" id="PF03399"/>
    </source>
</evidence>
<keyword evidence="4" id="KW-1185">Reference proteome</keyword>
<reference evidence="3 4" key="1">
    <citation type="journal article" date="2015" name="Fungal Genet. Biol.">
        <title>Evolution of novel wood decay mechanisms in Agaricales revealed by the genome sequences of Fistulina hepatica and Cylindrobasidium torrendii.</title>
        <authorList>
            <person name="Floudas D."/>
            <person name="Held B.W."/>
            <person name="Riley R."/>
            <person name="Nagy L.G."/>
            <person name="Koehler G."/>
            <person name="Ransdell A.S."/>
            <person name="Younus H."/>
            <person name="Chow J."/>
            <person name="Chiniquy J."/>
            <person name="Lipzen A."/>
            <person name="Tritt A."/>
            <person name="Sun H."/>
            <person name="Haridas S."/>
            <person name="LaButti K."/>
            <person name="Ohm R.A."/>
            <person name="Kues U."/>
            <person name="Blanchette R.A."/>
            <person name="Grigoriev I.V."/>
            <person name="Minto R.E."/>
            <person name="Hibbett D.S."/>
        </authorList>
    </citation>
    <scope>NUCLEOTIDE SEQUENCE [LARGE SCALE GENOMIC DNA]</scope>
    <source>
        <strain evidence="3 4">FP15055 ss-10</strain>
    </source>
</reference>
<accession>A0A0D7BPA0</accession>
<dbReference type="PANTHER" id="PTHR12436:SF3">
    <property type="entry name" value="GERMINAL-CENTER ASSOCIATED NUCLEAR PROTEIN"/>
    <property type="match status" value="1"/>
</dbReference>
<feature type="region of interest" description="Disordered" evidence="1">
    <location>
        <begin position="932"/>
        <end position="976"/>
    </location>
</feature>
<feature type="region of interest" description="Disordered" evidence="1">
    <location>
        <begin position="1383"/>
        <end position="1405"/>
    </location>
</feature>
<dbReference type="InterPro" id="IPR005062">
    <property type="entry name" value="SAC3/GANP/THP3_conserved"/>
</dbReference>
<feature type="compositionally biased region" description="Low complexity" evidence="1">
    <location>
        <begin position="848"/>
        <end position="868"/>
    </location>
</feature>
<gene>
    <name evidence="3" type="ORF">CYLTODRAFT_417957</name>
</gene>
<evidence type="ECO:0000256" key="1">
    <source>
        <dbReference type="SAM" id="MobiDB-lite"/>
    </source>
</evidence>
<feature type="compositionally biased region" description="Low complexity" evidence="1">
    <location>
        <begin position="1385"/>
        <end position="1405"/>
    </location>
</feature>
<feature type="compositionally biased region" description="Low complexity" evidence="1">
    <location>
        <begin position="588"/>
        <end position="609"/>
    </location>
</feature>
<feature type="compositionally biased region" description="Low complexity" evidence="1">
    <location>
        <begin position="27"/>
        <end position="41"/>
    </location>
</feature>
<feature type="compositionally biased region" description="Polar residues" evidence="1">
    <location>
        <begin position="517"/>
        <end position="533"/>
    </location>
</feature>
<proteinExistence type="predicted"/>
<feature type="compositionally biased region" description="Polar residues" evidence="1">
    <location>
        <begin position="935"/>
        <end position="945"/>
    </location>
</feature>
<feature type="compositionally biased region" description="Low complexity" evidence="1">
    <location>
        <begin position="646"/>
        <end position="659"/>
    </location>
</feature>
<dbReference type="Pfam" id="PF03399">
    <property type="entry name" value="SAC3_GANP"/>
    <property type="match status" value="1"/>
</dbReference>
<feature type="region of interest" description="Disordered" evidence="1">
    <location>
        <begin position="1441"/>
        <end position="1521"/>
    </location>
</feature>
<feature type="compositionally biased region" description="Acidic residues" evidence="1">
    <location>
        <begin position="486"/>
        <end position="504"/>
    </location>
</feature>
<dbReference type="GO" id="GO:0070390">
    <property type="term" value="C:transcription export complex 2"/>
    <property type="evidence" value="ECO:0007669"/>
    <property type="project" value="TreeGrafter"/>
</dbReference>
<feature type="region of interest" description="Disordered" evidence="1">
    <location>
        <begin position="1014"/>
        <end position="1049"/>
    </location>
</feature>
<sequence length="1543" mass="169122">MDASTHPTPRGRGGRGFGGTARGRGARGNARGRGAPRGAPAFHNATWRRPEPEQPKMVSNEDFEADADAFFDTIDDGETEHVEQEQYSQEAEQAQEEDETEDSDAFNVDADVPGMDFMALETKAERDAYYQKLKAEHAAEFKYAVEHGLLDAPGVQKSLKDAITVVGTCEQMCPLLQSVEREQQARLSVWEKIPGTNRVDVRRAVKYYERATGDRVVPSDVRPPHVLKKTLDYLFHTLSPAHPFFDTQDFISDRSRAVRNDFTLQHIDDHRAIRANYRCLRFHIITVYRYMHEGTGGKEFNKENEARMIANCLESLKEFWSDALTRRQKEKRGQGAGEEEDELEFWLYHRIWHIRYSAPRVEHMSPSIQEHPVFKLATKFRAAIQDASVLKKNAPLKTSPEALQVFSELAAALNQMTMGGGGGRVMTFLFACLLDWHFGKGTVPQLHELRGDLEDWEIIDGIGREPLPKDPSNVAAVTPESAGDLGVDEEILTEEEPQDEEVEEPQQPPQALPNPFGLSSTSTNPFSQPSNPFANYKSPFGDASPFAAITITKNSAFGPPSLATLPSSTTDNTFAFGNPPSSSTPLLASHPAVTPPASSTPPQAEQAAPVAMFLGKPSAFGFPAASPMDKTSTTTSTLNPFAAPFSLPSTSLSSDPSTSQRPKPPSLSISNAPTATPSPTPPSQPRPTGPAPSESISSLFPPTLLNDLPPSPVRPPPGAPRREPVALPTSPMVDGGSSVWTSVSPSPSPQKKTAPPVTPSGNPSLKSLFKGSSLSSLKTTELGPSGGELSPLVMSPAVSRANSLRAFGDPVIGGTGNGLSPSGAATPLMVTPFGSLTSIPTTLPPDLSRTTPSSFPSSASAPTPSMTAQQLEKKKADLLEKASTFQERQSQRVVNEAFASWYGTYDERRAKRARIDKSAEDGEEYHRRVALKRSMNGSVTSSARSTPVRDILGSSLDSRSVSHRRRKPRKSEPFRTDAELARRFEENHSANIARWKKGSFLDQLKHIHHMHGAMLPPASSASSHKLSNPQNAARSLFSAPSTTPTSSSATKELPWDVWLSLNDDRESTAIWLEEKFTSPEMGKPQWQSFESDDRGVLVVAAPGSKTPGPGLVIFELTPPRDGDDIENKYLAVDDLARLKALLKFLREDSLRAKGGGHFVPAVVLVSWHHDVEHQVEIEKMLKGELETSTSTATSSGPCITSHSIFRPSLAATTLDSDFCRCVASLDIDWEGRRGRWMELKFLWKSFDAVLDPFVDEWLSACSSSNRKGKRKAEEFDYSLYALLLKTLVDIVQTEEDRLSDMVLTDQSTAHLHSFNLSLYEDIDDDDSLYDVALAWLHDVTQVGGDDESYQNVAMHQTMGQAFPAVPFSEYIRRLPLNRIQSRVQSSTNANGGSLSNSSSSSSSASGIWVPHHVIDQSKHIFEDVVQRSRASLVHALTMRRRRRASIDDDSVSRKRRRLTGRSASPDSSTVASRSELGSYVSGPASPTRSDTPMMNGVMDDDSMHGSISRSTSPDKTREEGHVTVSMLRELTKNMRAKLKQIES</sequence>
<name>A0A0D7BPA0_9AGAR</name>
<feature type="compositionally biased region" description="Polar residues" evidence="1">
    <location>
        <begin position="1461"/>
        <end position="1472"/>
    </location>
</feature>
<dbReference type="OrthoDB" id="264795at2759"/>
<dbReference type="STRING" id="1314674.A0A0D7BPA0"/>
<dbReference type="PANTHER" id="PTHR12436">
    <property type="entry name" value="80 KDA MCM3-ASSOCIATED PROTEIN"/>
    <property type="match status" value="1"/>
</dbReference>
<feature type="compositionally biased region" description="Pro residues" evidence="1">
    <location>
        <begin position="676"/>
        <end position="690"/>
    </location>
</feature>
<feature type="compositionally biased region" description="Polar residues" evidence="1">
    <location>
        <begin position="1019"/>
        <end position="1033"/>
    </location>
</feature>
<feature type="domain" description="SAC3/GANP/THP3 conserved" evidence="2">
    <location>
        <begin position="172"/>
        <end position="439"/>
    </location>
</feature>
<evidence type="ECO:0000313" key="3">
    <source>
        <dbReference type="EMBL" id="KIY72373.1"/>
    </source>
</evidence>
<dbReference type="Gene3D" id="1.25.40.990">
    <property type="match status" value="1"/>
</dbReference>
<feature type="region of interest" description="Disordered" evidence="1">
    <location>
        <begin position="464"/>
        <end position="534"/>
    </location>
</feature>
<feature type="region of interest" description="Disordered" evidence="1">
    <location>
        <begin position="562"/>
        <end position="791"/>
    </location>
</feature>
<feature type="compositionally biased region" description="Low complexity" evidence="1">
    <location>
        <begin position="764"/>
        <end position="778"/>
    </location>
</feature>
<dbReference type="InterPro" id="IPR045107">
    <property type="entry name" value="SAC3/GANP/THP3"/>
</dbReference>